<keyword evidence="12" id="KW-0496">Mitochondrion</keyword>
<feature type="repeat" description="TPR" evidence="13">
    <location>
        <begin position="1311"/>
        <end position="1344"/>
    </location>
</feature>
<organism evidence="16 17">
    <name type="scientific">Phytophthora fragariaefolia</name>
    <dbReference type="NCBI Taxonomy" id="1490495"/>
    <lineage>
        <taxon>Eukaryota</taxon>
        <taxon>Sar</taxon>
        <taxon>Stramenopiles</taxon>
        <taxon>Oomycota</taxon>
        <taxon>Peronosporomycetes</taxon>
        <taxon>Peronosporales</taxon>
        <taxon>Peronosporaceae</taxon>
        <taxon>Phytophthora</taxon>
    </lineage>
</organism>
<feature type="compositionally biased region" description="Basic and acidic residues" evidence="14">
    <location>
        <begin position="858"/>
        <end position="872"/>
    </location>
</feature>
<dbReference type="InterPro" id="IPR045864">
    <property type="entry name" value="aa-tRNA-synth_II/BPL/LPL"/>
</dbReference>
<dbReference type="PRINTS" id="PR00980">
    <property type="entry name" value="TRNASYNTHALA"/>
</dbReference>
<evidence type="ECO:0000256" key="11">
    <source>
        <dbReference type="ARBA" id="ARBA00023306"/>
    </source>
</evidence>
<evidence type="ECO:0000256" key="7">
    <source>
        <dbReference type="ARBA" id="ARBA00022840"/>
    </source>
</evidence>
<keyword evidence="5 12" id="KW-0547">Nucleotide-binding</keyword>
<evidence type="ECO:0000313" key="17">
    <source>
        <dbReference type="Proteomes" id="UP001165121"/>
    </source>
</evidence>
<dbReference type="FunFam" id="3.30.980.10:FF:000004">
    <property type="entry name" value="Alanine--tRNA ligase, cytoplasmic"/>
    <property type="match status" value="1"/>
</dbReference>
<comment type="caution">
    <text evidence="16">The sequence shown here is derived from an EMBL/GenBank/DDBJ whole genome shotgun (WGS) entry which is preliminary data.</text>
</comment>
<dbReference type="SUPFAM" id="SSF55681">
    <property type="entry name" value="Class II aaRS and biotin synthetases"/>
    <property type="match status" value="1"/>
</dbReference>
<evidence type="ECO:0000256" key="2">
    <source>
        <dbReference type="ARBA" id="ARBA00022555"/>
    </source>
</evidence>
<dbReference type="InterPro" id="IPR007192">
    <property type="entry name" value="APC8"/>
</dbReference>
<dbReference type="InterPro" id="IPR018165">
    <property type="entry name" value="Ala-tRNA-synth_IIc_core"/>
</dbReference>
<dbReference type="EMBL" id="BSXT01001447">
    <property type="protein sequence ID" value="GMF42447.1"/>
    <property type="molecule type" value="Genomic_DNA"/>
</dbReference>
<dbReference type="Pfam" id="PF04049">
    <property type="entry name" value="ANAPC8"/>
    <property type="match status" value="2"/>
</dbReference>
<dbReference type="GO" id="GO:0004813">
    <property type="term" value="F:alanine-tRNA ligase activity"/>
    <property type="evidence" value="ECO:0007669"/>
    <property type="project" value="UniProtKB-UniRule"/>
</dbReference>
<comment type="cofactor">
    <cofactor evidence="12">
        <name>Zn(2+)</name>
        <dbReference type="ChEBI" id="CHEBI:29105"/>
    </cofactor>
    <text evidence="12">Binds 1 zinc ion per subunit.</text>
</comment>
<dbReference type="SUPFAM" id="SSF50447">
    <property type="entry name" value="Translation proteins"/>
    <property type="match status" value="1"/>
</dbReference>
<dbReference type="GO" id="GO:0002161">
    <property type="term" value="F:aminoacyl-tRNA deacylase activity"/>
    <property type="evidence" value="ECO:0007669"/>
    <property type="project" value="TreeGrafter"/>
</dbReference>
<dbReference type="InterPro" id="IPR018162">
    <property type="entry name" value="Ala-tRNA-ligase_IIc_anticod-bd"/>
</dbReference>
<evidence type="ECO:0000256" key="8">
    <source>
        <dbReference type="ARBA" id="ARBA00022884"/>
    </source>
</evidence>
<comment type="domain">
    <text evidence="12">Consists of three domains; the N-terminal catalytic domain, the editing domain and the C-terminal C-Ala domain. The editing domain removes incorrectly charged amino acids, while the C-Ala domain, along with tRNA(Ala), serves as a bridge to cooperatively bring together the editing and aminoacylation centers thus stimulating deacylation of misacylated tRNAs.</text>
</comment>
<keyword evidence="11" id="KW-0131">Cell cycle</keyword>
<feature type="domain" description="Alanyl-transfer RNA synthetases family profile" evidence="15">
    <location>
        <begin position="1"/>
        <end position="664"/>
    </location>
</feature>
<evidence type="ECO:0000256" key="10">
    <source>
        <dbReference type="ARBA" id="ARBA00023146"/>
    </source>
</evidence>
<dbReference type="NCBIfam" id="TIGR00344">
    <property type="entry name" value="alaS"/>
    <property type="match status" value="1"/>
</dbReference>
<dbReference type="Gene3D" id="3.30.980.10">
    <property type="entry name" value="Threonyl-trna Synthetase, Chain A, domain 2"/>
    <property type="match status" value="1"/>
</dbReference>
<dbReference type="InterPro" id="IPR023033">
    <property type="entry name" value="Ala_tRNA_ligase_euk/bac"/>
</dbReference>
<dbReference type="SUPFAM" id="SSF101353">
    <property type="entry name" value="Putative anticodon-binding domain of alanyl-tRNA synthetase (AlaRS)"/>
    <property type="match status" value="1"/>
</dbReference>
<dbReference type="InterPro" id="IPR050058">
    <property type="entry name" value="Ala-tRNA_ligase"/>
</dbReference>
<dbReference type="InterPro" id="IPR018163">
    <property type="entry name" value="Thr/Ala-tRNA-synth_IIc_edit"/>
</dbReference>
<dbReference type="Gene3D" id="2.40.30.130">
    <property type="match status" value="1"/>
</dbReference>
<evidence type="ECO:0000256" key="9">
    <source>
        <dbReference type="ARBA" id="ARBA00022917"/>
    </source>
</evidence>
<dbReference type="SMART" id="SM00863">
    <property type="entry name" value="tRNA_SAD"/>
    <property type="match status" value="1"/>
</dbReference>
<dbReference type="GO" id="GO:0005680">
    <property type="term" value="C:anaphase-promoting complex"/>
    <property type="evidence" value="ECO:0007669"/>
    <property type="project" value="InterPro"/>
</dbReference>
<keyword evidence="10 12" id="KW-0030">Aminoacyl-tRNA synthetase</keyword>
<dbReference type="InterPro" id="IPR012947">
    <property type="entry name" value="tRNA_SAD"/>
</dbReference>
<feature type="region of interest" description="Disordered" evidence="14">
    <location>
        <begin position="353"/>
        <end position="372"/>
    </location>
</feature>
<name>A0A9W6XNX7_9STRA</name>
<dbReference type="Pfam" id="PF13181">
    <property type="entry name" value="TPR_8"/>
    <property type="match status" value="1"/>
</dbReference>
<dbReference type="GO" id="GO:0005524">
    <property type="term" value="F:ATP binding"/>
    <property type="evidence" value="ECO:0007669"/>
    <property type="project" value="UniProtKB-UniRule"/>
</dbReference>
<evidence type="ECO:0000256" key="12">
    <source>
        <dbReference type="HAMAP-Rule" id="MF_03133"/>
    </source>
</evidence>
<comment type="catalytic activity">
    <reaction evidence="12">
        <text>tRNA(Ala) + L-alanine + ATP = L-alanyl-tRNA(Ala) + AMP + diphosphate</text>
        <dbReference type="Rhea" id="RHEA:12540"/>
        <dbReference type="Rhea" id="RHEA-COMP:9657"/>
        <dbReference type="Rhea" id="RHEA-COMP:9923"/>
        <dbReference type="ChEBI" id="CHEBI:30616"/>
        <dbReference type="ChEBI" id="CHEBI:33019"/>
        <dbReference type="ChEBI" id="CHEBI:57972"/>
        <dbReference type="ChEBI" id="CHEBI:78442"/>
        <dbReference type="ChEBI" id="CHEBI:78497"/>
        <dbReference type="ChEBI" id="CHEBI:456215"/>
        <dbReference type="EC" id="6.1.1.7"/>
    </reaction>
</comment>
<dbReference type="GO" id="GO:0000049">
    <property type="term" value="F:tRNA binding"/>
    <property type="evidence" value="ECO:0007669"/>
    <property type="project" value="UniProtKB-KW"/>
</dbReference>
<proteinExistence type="inferred from homology"/>
<keyword evidence="2 12" id="KW-0820">tRNA-binding</keyword>
<keyword evidence="17" id="KW-1185">Reference proteome</keyword>
<dbReference type="Gene3D" id="3.30.930.10">
    <property type="entry name" value="Bira Bifunctional Protein, Domain 2"/>
    <property type="match status" value="1"/>
</dbReference>
<dbReference type="PROSITE" id="PS50860">
    <property type="entry name" value="AA_TRNA_LIGASE_II_ALA"/>
    <property type="match status" value="1"/>
</dbReference>
<keyword evidence="4" id="KW-0132">Cell division</keyword>
<feature type="binding site" evidence="12">
    <location>
        <position position="514"/>
    </location>
    <ligand>
        <name>Zn(2+)</name>
        <dbReference type="ChEBI" id="CHEBI:29105"/>
    </ligand>
</feature>
<dbReference type="InterPro" id="IPR011990">
    <property type="entry name" value="TPR-like_helical_dom_sf"/>
</dbReference>
<dbReference type="SMART" id="SM00028">
    <property type="entry name" value="TPR"/>
    <property type="match status" value="7"/>
</dbReference>
<evidence type="ECO:0000256" key="6">
    <source>
        <dbReference type="ARBA" id="ARBA00022776"/>
    </source>
</evidence>
<keyword evidence="12" id="KW-0963">Cytoplasm</keyword>
<dbReference type="EC" id="6.1.1.7" evidence="12"/>
<dbReference type="GO" id="GO:0070143">
    <property type="term" value="P:mitochondrial alanyl-tRNA aminoacylation"/>
    <property type="evidence" value="ECO:0007669"/>
    <property type="project" value="UniProtKB-UniRule"/>
</dbReference>
<feature type="repeat" description="TPR" evidence="13">
    <location>
        <begin position="1243"/>
        <end position="1276"/>
    </location>
</feature>
<dbReference type="GO" id="GO:0051301">
    <property type="term" value="P:cell division"/>
    <property type="evidence" value="ECO:0007669"/>
    <property type="project" value="UniProtKB-KW"/>
</dbReference>
<comment type="subunit">
    <text evidence="12">Monomer.</text>
</comment>
<gene>
    <name evidence="16" type="ORF">Pfra01_001389300</name>
</gene>
<dbReference type="Pfam" id="PF07973">
    <property type="entry name" value="tRNA_SAD"/>
    <property type="match status" value="1"/>
</dbReference>
<evidence type="ECO:0000256" key="14">
    <source>
        <dbReference type="SAM" id="MobiDB-lite"/>
    </source>
</evidence>
<dbReference type="Gene3D" id="3.30.54.20">
    <property type="match status" value="1"/>
</dbReference>
<dbReference type="InterPro" id="IPR018164">
    <property type="entry name" value="Ala-tRNA-synth_IIc_N"/>
</dbReference>
<dbReference type="OrthoDB" id="2423964at2759"/>
<keyword evidence="12" id="KW-0862">Zinc</keyword>
<keyword evidence="9 12" id="KW-0648">Protein biosynthesis</keyword>
<dbReference type="PROSITE" id="PS50005">
    <property type="entry name" value="TPR"/>
    <property type="match status" value="4"/>
</dbReference>
<keyword evidence="7 12" id="KW-0067">ATP-binding</keyword>
<evidence type="ECO:0000256" key="3">
    <source>
        <dbReference type="ARBA" id="ARBA00022598"/>
    </source>
</evidence>
<accession>A0A9W6XNX7</accession>
<feature type="region of interest" description="Disordered" evidence="14">
    <location>
        <begin position="858"/>
        <end position="880"/>
    </location>
</feature>
<sequence>MFEMLGNFSFGDYFKEQAITMCWRFLTDELGLPVDRLHVTVLNSDEEARQLWKKVAGLPDHKILQLDKKENFWAMGDSGPCGPCSEVFWDLGEHIPDPDERFLELWNLVFMQFFRNEGEKELHSLPSCSVDTGMGLERMASVLQGVPSNYHTDVFVPLLGEVASVLDARRSSTSRQSFSSALKEELDPSKNLFATGKEIQTLRIISDHLRATYALLNDGVFPSNVGRGYVLRRIIRRAIRHAQQLGVQGTSDGILASVAVPGWTEHAGFQQMRAILLNEERAFEEMLRNGRGAIEKAFSKAQLTQTVLSGIDAFRLYDTYGIPLDITQVLAEEKGISVDIEGYDTYMKKHKQQTSNRSNFAGHHTQPSKITEQSSSALTATLVCEFVGYNQLTVPDSRVLDSWLLPSKTKGASDKFSVILDRCPFYPEGGGQVGDRGYLVIASVNGSQRISITVENTAKTNDDAIALQCSLPKGMTYTDVSAVLFPADGQEATVEAVVDRKFRAGCAVHHTATHLLQRALKAELGEHVTQAGSQVTNDRLRFDFAHFGALSIDEMARVEARVNEFAAAEFDVTTVQLRREEAERSGAICNFGDKYGDIVRVVRVGGSNDAETEPPVSSEFCGGTHVDNSREVFPFALVSEGSVAAGTRRIEAVAGRAGARYLQAKAQALSDVADLLSTTPAKVEERITKMQKQMKQLECRAQTLGDVVATLPSAPLASGCIDGAISAPLVELHALDLPGGSEFSKVLKRRAEFLAEQGTPDSVLIVMLGSQVACIVNTEAKVHAGKLLQQVVKPLGGRGGGSASFAQGSVPTDITPHEFARRSTVATQLRAAVRDLRVRGLKQATQFAAELLLGMGDAARRSPSHDPRRSGEVEDEPEDWADADRFEAAKACFDVGEYLRAHHILARSDASTVVGSEGVDEGRVPLQKSRFLKYYALYLVQKDHADSVAAGGIRFTIEVDRNLHRQGTNPHLKELYLALSAAYQQNTLDGFGLYLYAVVLKRLGYSTSTGSTQVQSSTPVSMKTRHRADFAEEQKRQQLQAPGTSSNNQHCSKNESTTLTFDVTTRFILVESIRRYPWNWSAWMELAAHSPFTSNEEEVILATSCPWMFQLFQAHVLLDQQQNDAARALLTCLEEQFPQSTYLLAQQALTSYHIRDFDKSQEQFERLAAQDPHRMENMEVYSNVLYVKEDKTELSRLAHRALKVEKYRPETCCIIGNYYSIKNKHDRAIIYFHRALKLDPNFLSAWTLIGHEYIEMKNTSAAIEAYRHAVDLNARDYRAWYGLGQAYEILNMFLYSIYYYRKAVAIRPYDARMWCALGGCYEKLNKVDEALACFHRAVNNQDREGIASYHLGRLYAARGQQHEAAKYYQMHLGLRSAPTSLLRDQDDVKDSMAIVSGQSNQEEREVLVLPGGSGGNIRVDTPQALAGILFLANYYKQLGRFTEAAIFCNRLLDMQGPEKEEAKALLREMHSLEATRTQFATMPGT</sequence>
<dbReference type="Gene3D" id="3.10.310.40">
    <property type="match status" value="1"/>
</dbReference>
<dbReference type="SUPFAM" id="SSF48452">
    <property type="entry name" value="TPR-like"/>
    <property type="match status" value="2"/>
</dbReference>
<keyword evidence="13" id="KW-0802">TPR repeat</keyword>
<feature type="binding site" evidence="12">
    <location>
        <position position="621"/>
    </location>
    <ligand>
        <name>Zn(2+)</name>
        <dbReference type="ChEBI" id="CHEBI:29105"/>
    </ligand>
</feature>
<comment type="subcellular location">
    <subcellularLocation>
        <location evidence="12">Mitochondrion</location>
    </subcellularLocation>
    <subcellularLocation>
        <location evidence="12">Cytoplasm</location>
    </subcellularLocation>
</comment>
<dbReference type="InterPro" id="IPR002318">
    <property type="entry name" value="Ala-tRNA-lgiase_IIc"/>
</dbReference>
<dbReference type="GO" id="GO:0008270">
    <property type="term" value="F:zinc ion binding"/>
    <property type="evidence" value="ECO:0007669"/>
    <property type="project" value="UniProtKB-UniRule"/>
</dbReference>
<dbReference type="Gene3D" id="6.10.250.550">
    <property type="match status" value="1"/>
</dbReference>
<dbReference type="PANTHER" id="PTHR11777">
    <property type="entry name" value="ALANYL-TRNA SYNTHETASE"/>
    <property type="match status" value="1"/>
</dbReference>
<comment type="function">
    <text evidence="12">Catalyzes the attachment of alanine to tRNA(Ala) in a two-step reaction: alanine is first activated by ATP to form Ala-AMP and then transferred to the acceptor end of tRNA(Ala). Also edits incorrectly charged tRNA(Ala) via its editing domain.</text>
</comment>
<feature type="binding site" evidence="12">
    <location>
        <position position="625"/>
    </location>
    <ligand>
        <name>Zn(2+)</name>
        <dbReference type="ChEBI" id="CHEBI:29105"/>
    </ligand>
</feature>
<feature type="binding site" evidence="12">
    <location>
        <position position="510"/>
    </location>
    <ligand>
        <name>Zn(2+)</name>
        <dbReference type="ChEBI" id="CHEBI:29105"/>
    </ligand>
</feature>
<dbReference type="PANTHER" id="PTHR11777:SF9">
    <property type="entry name" value="ALANINE--TRNA LIGASE, CYTOPLASMIC"/>
    <property type="match status" value="1"/>
</dbReference>
<dbReference type="HAMAP" id="MF_00036_B">
    <property type="entry name" value="Ala_tRNA_synth_B"/>
    <property type="match status" value="1"/>
</dbReference>
<feature type="repeat" description="TPR" evidence="13">
    <location>
        <begin position="1277"/>
        <end position="1310"/>
    </location>
</feature>
<evidence type="ECO:0000313" key="16">
    <source>
        <dbReference type="EMBL" id="GMF42447.1"/>
    </source>
</evidence>
<keyword evidence="3 12" id="KW-0436">Ligase</keyword>
<dbReference type="InterPro" id="IPR019734">
    <property type="entry name" value="TPR_rpt"/>
</dbReference>
<dbReference type="Proteomes" id="UP001165121">
    <property type="component" value="Unassembled WGS sequence"/>
</dbReference>
<dbReference type="Gene3D" id="1.25.40.10">
    <property type="entry name" value="Tetratricopeptide repeat domain"/>
    <property type="match status" value="3"/>
</dbReference>
<feature type="compositionally biased region" description="Polar residues" evidence="14">
    <location>
        <begin position="1037"/>
        <end position="1054"/>
    </location>
</feature>
<evidence type="ECO:0000256" key="4">
    <source>
        <dbReference type="ARBA" id="ARBA00022618"/>
    </source>
</evidence>
<dbReference type="Pfam" id="PF01411">
    <property type="entry name" value="tRNA-synt_2c"/>
    <property type="match status" value="1"/>
</dbReference>
<protein>
    <recommendedName>
        <fullName evidence="12">Alanine--tRNA ligase</fullName>
        <ecNumber evidence="12">6.1.1.7</ecNumber>
    </recommendedName>
    <alternativeName>
        <fullName evidence="12">Alanyl-tRNA synthetase</fullName>
        <shortName evidence="12">AlaRS</shortName>
    </alternativeName>
</protein>
<comment type="similarity">
    <text evidence="1">Belongs to the class-II aminoacyl-tRNA synthetase family. Alax-L subfamily.</text>
</comment>
<evidence type="ECO:0000256" key="13">
    <source>
        <dbReference type="PROSITE-ProRule" id="PRU00339"/>
    </source>
</evidence>
<dbReference type="Pfam" id="PF13432">
    <property type="entry name" value="TPR_16"/>
    <property type="match status" value="2"/>
</dbReference>
<keyword evidence="8 12" id="KW-0694">RNA-binding</keyword>
<evidence type="ECO:0000256" key="1">
    <source>
        <dbReference type="ARBA" id="ARBA00008429"/>
    </source>
</evidence>
<dbReference type="SUPFAM" id="SSF55186">
    <property type="entry name" value="ThrRS/AlaRS common domain"/>
    <property type="match status" value="1"/>
</dbReference>
<keyword evidence="12" id="KW-0479">Metal-binding</keyword>
<evidence type="ECO:0000256" key="5">
    <source>
        <dbReference type="ARBA" id="ARBA00022741"/>
    </source>
</evidence>
<reference evidence="16" key="1">
    <citation type="submission" date="2023-04" db="EMBL/GenBank/DDBJ databases">
        <title>Phytophthora fragariaefolia NBRC 109709.</title>
        <authorList>
            <person name="Ichikawa N."/>
            <person name="Sato H."/>
            <person name="Tonouchi N."/>
        </authorList>
    </citation>
    <scope>NUCLEOTIDE SEQUENCE</scope>
    <source>
        <strain evidence="16">NBRC 109709</strain>
    </source>
</reference>
<keyword evidence="6" id="KW-0498">Mitosis</keyword>
<feature type="repeat" description="TPR" evidence="13">
    <location>
        <begin position="1209"/>
        <end position="1242"/>
    </location>
</feature>
<dbReference type="InterPro" id="IPR009000">
    <property type="entry name" value="Transl_B-barrel_sf"/>
</dbReference>
<dbReference type="GO" id="GO:0005739">
    <property type="term" value="C:mitochondrion"/>
    <property type="evidence" value="ECO:0007669"/>
    <property type="project" value="UniProtKB-SubCell"/>
</dbReference>
<feature type="region of interest" description="Disordered" evidence="14">
    <location>
        <begin position="1033"/>
        <end position="1054"/>
    </location>
</feature>
<evidence type="ECO:0000259" key="15">
    <source>
        <dbReference type="PROSITE" id="PS50860"/>
    </source>
</evidence>